<proteinExistence type="predicted"/>
<protein>
    <submittedName>
        <fullName evidence="1">Uncharacterized protein</fullName>
    </submittedName>
</protein>
<organism evidence="1 2">
    <name type="scientific">Ginsengibacter hankyongi</name>
    <dbReference type="NCBI Taxonomy" id="2607284"/>
    <lineage>
        <taxon>Bacteria</taxon>
        <taxon>Pseudomonadati</taxon>
        <taxon>Bacteroidota</taxon>
        <taxon>Chitinophagia</taxon>
        <taxon>Chitinophagales</taxon>
        <taxon>Chitinophagaceae</taxon>
        <taxon>Ginsengibacter</taxon>
    </lineage>
</organism>
<sequence length="62" mass="7253">MDDYLHKTLKPGVQINIKDVSYYPDAVKNVYFCEFHGFNNRDTTGIVNARITNDFKKLSRIQ</sequence>
<evidence type="ECO:0000313" key="2">
    <source>
        <dbReference type="Proteomes" id="UP000326903"/>
    </source>
</evidence>
<evidence type="ECO:0000313" key="1">
    <source>
        <dbReference type="EMBL" id="KAA9039492.1"/>
    </source>
</evidence>
<gene>
    <name evidence="1" type="ORF">FW778_11785</name>
</gene>
<accession>A0A5J5IJY3</accession>
<name>A0A5J5IJY3_9BACT</name>
<keyword evidence="2" id="KW-1185">Reference proteome</keyword>
<dbReference type="RefSeq" id="WP_150414903.1">
    <property type="nucleotide sequence ID" value="NZ_VYQF01000002.1"/>
</dbReference>
<dbReference type="EMBL" id="VYQF01000002">
    <property type="protein sequence ID" value="KAA9039492.1"/>
    <property type="molecule type" value="Genomic_DNA"/>
</dbReference>
<dbReference type="AlphaFoldDB" id="A0A5J5IJY3"/>
<comment type="caution">
    <text evidence="1">The sequence shown here is derived from an EMBL/GenBank/DDBJ whole genome shotgun (WGS) entry which is preliminary data.</text>
</comment>
<reference evidence="1 2" key="1">
    <citation type="submission" date="2019-09" db="EMBL/GenBank/DDBJ databases">
        <title>Draft genome sequence of Ginsengibacter sp. BR5-29.</title>
        <authorList>
            <person name="Im W.-T."/>
        </authorList>
    </citation>
    <scope>NUCLEOTIDE SEQUENCE [LARGE SCALE GENOMIC DNA]</scope>
    <source>
        <strain evidence="1 2">BR5-29</strain>
    </source>
</reference>
<dbReference type="Proteomes" id="UP000326903">
    <property type="component" value="Unassembled WGS sequence"/>
</dbReference>